<dbReference type="AlphaFoldDB" id="A0AAW1UNZ1"/>
<dbReference type="EMBL" id="JARQZJ010000071">
    <property type="protein sequence ID" value="KAK9881888.1"/>
    <property type="molecule type" value="Genomic_DNA"/>
</dbReference>
<evidence type="ECO:0000313" key="5">
    <source>
        <dbReference type="Proteomes" id="UP001431783"/>
    </source>
</evidence>
<proteinExistence type="predicted"/>
<reference evidence="4 5" key="1">
    <citation type="submission" date="2023-03" db="EMBL/GenBank/DDBJ databases">
        <title>Genome insight into feeding habits of ladybird beetles.</title>
        <authorList>
            <person name="Li H.-S."/>
            <person name="Huang Y.-H."/>
            <person name="Pang H."/>
        </authorList>
    </citation>
    <scope>NUCLEOTIDE SEQUENCE [LARGE SCALE GENOMIC DNA]</scope>
    <source>
        <strain evidence="4">SYSU_2023b</strain>
        <tissue evidence="4">Whole body</tissue>
    </source>
</reference>
<organism evidence="4 5">
    <name type="scientific">Henosepilachna vigintioctopunctata</name>
    <dbReference type="NCBI Taxonomy" id="420089"/>
    <lineage>
        <taxon>Eukaryota</taxon>
        <taxon>Metazoa</taxon>
        <taxon>Ecdysozoa</taxon>
        <taxon>Arthropoda</taxon>
        <taxon>Hexapoda</taxon>
        <taxon>Insecta</taxon>
        <taxon>Pterygota</taxon>
        <taxon>Neoptera</taxon>
        <taxon>Endopterygota</taxon>
        <taxon>Coleoptera</taxon>
        <taxon>Polyphaga</taxon>
        <taxon>Cucujiformia</taxon>
        <taxon>Coccinelloidea</taxon>
        <taxon>Coccinellidae</taxon>
        <taxon>Epilachninae</taxon>
        <taxon>Epilachnini</taxon>
        <taxon>Henosepilachna</taxon>
    </lineage>
</organism>
<gene>
    <name evidence="4" type="ORF">WA026_005179</name>
    <name evidence="3" type="ORF">WA026_018084</name>
    <name evidence="1" type="ORF">WA026_020362</name>
    <name evidence="2" type="ORF">WA026_023612</name>
</gene>
<dbReference type="EMBL" id="JARQZJ010000026">
    <property type="protein sequence ID" value="KAK9873674.1"/>
    <property type="molecule type" value="Genomic_DNA"/>
</dbReference>
<evidence type="ECO:0000313" key="4">
    <source>
        <dbReference type="EMBL" id="KAK9884230.1"/>
    </source>
</evidence>
<keyword evidence="5" id="KW-1185">Reference proteome</keyword>
<name>A0AAW1UNZ1_9CUCU</name>
<evidence type="ECO:0000313" key="1">
    <source>
        <dbReference type="EMBL" id="KAK9873017.1"/>
    </source>
</evidence>
<comment type="caution">
    <text evidence="4">The sequence shown here is derived from an EMBL/GenBank/DDBJ whole genome shotgun (WGS) entry which is preliminary data.</text>
</comment>
<dbReference type="EMBL" id="JARQZJ010000092">
    <property type="protein sequence ID" value="KAK9884230.1"/>
    <property type="molecule type" value="Genomic_DNA"/>
</dbReference>
<evidence type="ECO:0000313" key="2">
    <source>
        <dbReference type="EMBL" id="KAK9873674.1"/>
    </source>
</evidence>
<dbReference type="EMBL" id="JARQZJ010000014">
    <property type="protein sequence ID" value="KAK9873017.1"/>
    <property type="molecule type" value="Genomic_DNA"/>
</dbReference>
<dbReference type="Proteomes" id="UP001431783">
    <property type="component" value="Unassembled WGS sequence"/>
</dbReference>
<accession>A0AAW1UNZ1</accession>
<sequence length="112" mass="13002">MYFRVQSSGGISFSEIIYNNQLGHYCDHSGELIRFVTHKVLCTWCFESKKQESTIVEHTIVSTHKIDTIVHKSNLHHYIKLFGQNCGLCEKSLLSVSEIEPRDCFEYRCNTL</sequence>
<protein>
    <submittedName>
        <fullName evidence="4">Uncharacterized protein</fullName>
    </submittedName>
</protein>
<evidence type="ECO:0000313" key="3">
    <source>
        <dbReference type="EMBL" id="KAK9881888.1"/>
    </source>
</evidence>